<evidence type="ECO:0000313" key="2">
    <source>
        <dbReference type="Proteomes" id="UP000252519"/>
    </source>
</evidence>
<dbReference type="OrthoDB" id="5861966at2759"/>
<reference evidence="1 2" key="1">
    <citation type="submission" date="2014-10" db="EMBL/GenBank/DDBJ databases">
        <title>Draft genome of the hookworm Ancylostoma caninum.</title>
        <authorList>
            <person name="Mitreva M."/>
        </authorList>
    </citation>
    <scope>NUCLEOTIDE SEQUENCE [LARGE SCALE GENOMIC DNA]</scope>
    <source>
        <strain evidence="1 2">Baltimore</strain>
    </source>
</reference>
<sequence length="79" mass="9036">MSNLTTCVEFLTQQNQAHNVFITRAQPIRTTGPEREEDRAGRRPQYVTAYVFPRVNAAVSARLLRYPEQSTIGHITLFT</sequence>
<protein>
    <submittedName>
        <fullName evidence="1">Uncharacterized protein</fullName>
    </submittedName>
</protein>
<dbReference type="Proteomes" id="UP000252519">
    <property type="component" value="Unassembled WGS sequence"/>
</dbReference>
<gene>
    <name evidence="1" type="ORF">ANCCAN_17009</name>
</gene>
<dbReference type="EMBL" id="JOJR01000499">
    <property type="protein sequence ID" value="RCN37079.1"/>
    <property type="molecule type" value="Genomic_DNA"/>
</dbReference>
<accession>A0A368G1F1</accession>
<dbReference type="AlphaFoldDB" id="A0A368G1F1"/>
<proteinExistence type="predicted"/>
<dbReference type="STRING" id="29170.A0A368G1F1"/>
<keyword evidence="2" id="KW-1185">Reference proteome</keyword>
<comment type="caution">
    <text evidence="1">The sequence shown here is derived from an EMBL/GenBank/DDBJ whole genome shotgun (WGS) entry which is preliminary data.</text>
</comment>
<organism evidence="1 2">
    <name type="scientific">Ancylostoma caninum</name>
    <name type="common">Dog hookworm</name>
    <dbReference type="NCBI Taxonomy" id="29170"/>
    <lineage>
        <taxon>Eukaryota</taxon>
        <taxon>Metazoa</taxon>
        <taxon>Ecdysozoa</taxon>
        <taxon>Nematoda</taxon>
        <taxon>Chromadorea</taxon>
        <taxon>Rhabditida</taxon>
        <taxon>Rhabditina</taxon>
        <taxon>Rhabditomorpha</taxon>
        <taxon>Strongyloidea</taxon>
        <taxon>Ancylostomatidae</taxon>
        <taxon>Ancylostomatinae</taxon>
        <taxon>Ancylostoma</taxon>
    </lineage>
</organism>
<name>A0A368G1F1_ANCCA</name>
<evidence type="ECO:0000313" key="1">
    <source>
        <dbReference type="EMBL" id="RCN37079.1"/>
    </source>
</evidence>